<dbReference type="InterPro" id="IPR035996">
    <property type="entry name" value="4pyrrol_Methylase_sf"/>
</dbReference>
<dbReference type="Gene3D" id="3.40.1010.10">
    <property type="entry name" value="Cobalt-precorrin-4 Transmethylase, Domain 1"/>
    <property type="match status" value="1"/>
</dbReference>
<dbReference type="GO" id="GO:0004851">
    <property type="term" value="F:uroporphyrin-III C-methyltransferase activity"/>
    <property type="evidence" value="ECO:0007669"/>
    <property type="project" value="InterPro"/>
</dbReference>
<keyword evidence="5" id="KW-0949">S-adenosyl-L-methionine</keyword>
<dbReference type="AlphaFoldDB" id="A0A9P6B1D1"/>
<evidence type="ECO:0000256" key="3">
    <source>
        <dbReference type="ARBA" id="ARBA00022603"/>
    </source>
</evidence>
<evidence type="ECO:0000259" key="12">
    <source>
        <dbReference type="Pfam" id="PF00590"/>
    </source>
</evidence>
<keyword evidence="6" id="KW-0560">Oxidoreductase</keyword>
<dbReference type="Gene3D" id="3.30.950.10">
    <property type="entry name" value="Methyltransferase, Cobalt-precorrin-4 Transmethylase, Domain 2"/>
    <property type="match status" value="1"/>
</dbReference>
<comment type="caution">
    <text evidence="15">The sequence shown here is derived from an EMBL/GenBank/DDBJ whole genome shotgun (WGS) entry which is preliminary data.</text>
</comment>
<feature type="domain" description="Tetrapyrrole methylase" evidence="12">
    <location>
        <begin position="330"/>
        <end position="549"/>
    </location>
</feature>
<dbReference type="InterPro" id="IPR028162">
    <property type="entry name" value="Met8_C"/>
</dbReference>
<evidence type="ECO:0000313" key="15">
    <source>
        <dbReference type="EMBL" id="KAF9515861.1"/>
    </source>
</evidence>
<dbReference type="InterPro" id="IPR028281">
    <property type="entry name" value="Sirohaem_synthase_central"/>
</dbReference>
<dbReference type="PANTHER" id="PTHR45790">
    <property type="entry name" value="SIROHEME SYNTHASE-RELATED"/>
    <property type="match status" value="1"/>
</dbReference>
<keyword evidence="2" id="KW-0488">Methylation</keyword>
<keyword evidence="7" id="KW-0520">NAD</keyword>
<evidence type="ECO:0000256" key="11">
    <source>
        <dbReference type="SAM" id="MobiDB-lite"/>
    </source>
</evidence>
<keyword evidence="4 10" id="KW-0808">Transferase</keyword>
<dbReference type="NCBIfam" id="TIGR01469">
    <property type="entry name" value="cobA_cysG_Cterm"/>
    <property type="match status" value="1"/>
</dbReference>
<comment type="similarity">
    <text evidence="10">Belongs to the precorrin methyltransferase family.</text>
</comment>
<evidence type="ECO:0000256" key="9">
    <source>
        <dbReference type="ARBA" id="ARBA00035662"/>
    </source>
</evidence>
<sequence length="626" mass="67407">MTVYPCPTKGASLLLAFQPVSKVFLIIGANSLAASRAFAALEAEARVVIAAPVAFENACDEIRWRVLQKEIQWISLDAENDGSDVSYLLDTLSNISLVCVTDTLLVENGNRRSAKSAAIIRDACVSRHIPVNVTDLPALCDFTFPSTHRFATRKAHQPSSLQFAVSTNGRGCRLAGRVRRDVVAKLHPGYGDAVENIGRLRCLAKGSEVEARADADRDDEASAPPLNAPVPQSNSGLVEEPLEAVSRRIRWVSQVSEYWPIERLASLCEDDMKSILQTTGALHSQDSLLKTPGRITGAHSYSRNQELQESQGSGTSRHGIPLSPEVRGQIILLGSGPGHPSMLTVAGQKALTQLATRVLSDKLVPAEILALIPPHIPVYIARKFPGNAEAAQNELMEMAVEAARRGDTVVRLKQGDPMLFGRGGEEVLYFRSQGFEAVVVPGISSSLAGPTFVGIPVTQRGVAHSLTICTGVGRKGTDVELPGYERSRTLVILMGVARLPQIVKALMGVGADGESRAEGSSLGYPPYLPIAIVERTSSPDQRVIASTLDGIIEALDRAGEQRPPGMIVVGWVVLALHGAGDLSILDDSQQAETQESLTLRDLERISRWRQGELIRDGLSAGWEQFL</sequence>
<protein>
    <recommendedName>
        <fullName evidence="1">precorrin-2 dehydrogenase</fullName>
        <ecNumber evidence="1">1.3.1.76</ecNumber>
    </recommendedName>
</protein>
<gene>
    <name evidence="15" type="ORF">BS47DRAFT_1293183</name>
</gene>
<dbReference type="InterPro" id="IPR012066">
    <property type="entry name" value="Met1_fungi"/>
</dbReference>
<evidence type="ECO:0000256" key="4">
    <source>
        <dbReference type="ARBA" id="ARBA00022679"/>
    </source>
</evidence>
<dbReference type="InterPro" id="IPR006366">
    <property type="entry name" value="CobA/CysG_C"/>
</dbReference>
<evidence type="ECO:0000256" key="2">
    <source>
        <dbReference type="ARBA" id="ARBA00022481"/>
    </source>
</evidence>
<dbReference type="InterPro" id="IPR000878">
    <property type="entry name" value="4pyrrol_Mease"/>
</dbReference>
<dbReference type="GO" id="GO:0019354">
    <property type="term" value="P:siroheme biosynthetic process"/>
    <property type="evidence" value="ECO:0007669"/>
    <property type="project" value="InterPro"/>
</dbReference>
<evidence type="ECO:0000256" key="5">
    <source>
        <dbReference type="ARBA" id="ARBA00022691"/>
    </source>
</evidence>
<evidence type="ECO:0000256" key="10">
    <source>
        <dbReference type="RuleBase" id="RU003960"/>
    </source>
</evidence>
<evidence type="ECO:0000256" key="1">
    <source>
        <dbReference type="ARBA" id="ARBA00012400"/>
    </source>
</evidence>
<dbReference type="GO" id="GO:0000103">
    <property type="term" value="P:sulfate assimilation"/>
    <property type="evidence" value="ECO:0007669"/>
    <property type="project" value="InterPro"/>
</dbReference>
<keyword evidence="3 10" id="KW-0489">Methyltransferase</keyword>
<dbReference type="Pfam" id="PF14824">
    <property type="entry name" value="Sirohm_synth_M"/>
    <property type="match status" value="1"/>
</dbReference>
<dbReference type="OrthoDB" id="508204at2759"/>
<evidence type="ECO:0000256" key="8">
    <source>
        <dbReference type="ARBA" id="ARBA00023244"/>
    </source>
</evidence>
<name>A0A9P6B1D1_9AGAM</name>
<evidence type="ECO:0000259" key="14">
    <source>
        <dbReference type="Pfam" id="PF14824"/>
    </source>
</evidence>
<dbReference type="PANTHER" id="PTHR45790:SF6">
    <property type="entry name" value="UROPORPHYRINOGEN-III C-METHYLTRANSFERASE"/>
    <property type="match status" value="1"/>
</dbReference>
<dbReference type="Pfam" id="PF00590">
    <property type="entry name" value="TP_methylase"/>
    <property type="match status" value="1"/>
</dbReference>
<feature type="domain" description="Siroheme biosynthesis protein Met8 C-terminal" evidence="13">
    <location>
        <begin position="243"/>
        <end position="278"/>
    </location>
</feature>
<dbReference type="Gene3D" id="3.40.50.720">
    <property type="entry name" value="NAD(P)-binding Rossmann-like Domain"/>
    <property type="match status" value="1"/>
</dbReference>
<organism evidence="15 16">
    <name type="scientific">Hydnum rufescens UP504</name>
    <dbReference type="NCBI Taxonomy" id="1448309"/>
    <lineage>
        <taxon>Eukaryota</taxon>
        <taxon>Fungi</taxon>
        <taxon>Dikarya</taxon>
        <taxon>Basidiomycota</taxon>
        <taxon>Agaricomycotina</taxon>
        <taxon>Agaricomycetes</taxon>
        <taxon>Cantharellales</taxon>
        <taxon>Hydnaceae</taxon>
        <taxon>Hydnum</taxon>
    </lineage>
</organism>
<evidence type="ECO:0000313" key="16">
    <source>
        <dbReference type="Proteomes" id="UP000886523"/>
    </source>
</evidence>
<keyword evidence="8" id="KW-0627">Porphyrin biosynthesis</keyword>
<proteinExistence type="inferred from homology"/>
<dbReference type="InterPro" id="IPR014777">
    <property type="entry name" value="4pyrrole_Mease_sub1"/>
</dbReference>
<dbReference type="InterPro" id="IPR014776">
    <property type="entry name" value="4pyrrole_Mease_sub2"/>
</dbReference>
<dbReference type="CDD" id="cd11642">
    <property type="entry name" value="SUMT"/>
    <property type="match status" value="1"/>
</dbReference>
<evidence type="ECO:0000256" key="6">
    <source>
        <dbReference type="ARBA" id="ARBA00023002"/>
    </source>
</evidence>
<evidence type="ECO:0000259" key="13">
    <source>
        <dbReference type="Pfam" id="PF14823"/>
    </source>
</evidence>
<dbReference type="Pfam" id="PF14823">
    <property type="entry name" value="Sirohm_synth_C"/>
    <property type="match status" value="1"/>
</dbReference>
<dbReference type="SUPFAM" id="SSF53790">
    <property type="entry name" value="Tetrapyrrole methylase"/>
    <property type="match status" value="1"/>
</dbReference>
<dbReference type="InterPro" id="IPR036291">
    <property type="entry name" value="NAD(P)-bd_dom_sf"/>
</dbReference>
<comment type="similarity">
    <text evidence="9">In the N-terminal section; belongs to the precorrin methyltransferase family.</text>
</comment>
<keyword evidence="16" id="KW-1185">Reference proteome</keyword>
<dbReference type="EMBL" id="MU128945">
    <property type="protein sequence ID" value="KAF9515861.1"/>
    <property type="molecule type" value="Genomic_DNA"/>
</dbReference>
<reference evidence="15" key="1">
    <citation type="journal article" date="2020" name="Nat. Commun.">
        <title>Large-scale genome sequencing of mycorrhizal fungi provides insights into the early evolution of symbiotic traits.</title>
        <authorList>
            <person name="Miyauchi S."/>
            <person name="Kiss E."/>
            <person name="Kuo A."/>
            <person name="Drula E."/>
            <person name="Kohler A."/>
            <person name="Sanchez-Garcia M."/>
            <person name="Morin E."/>
            <person name="Andreopoulos B."/>
            <person name="Barry K.W."/>
            <person name="Bonito G."/>
            <person name="Buee M."/>
            <person name="Carver A."/>
            <person name="Chen C."/>
            <person name="Cichocki N."/>
            <person name="Clum A."/>
            <person name="Culley D."/>
            <person name="Crous P.W."/>
            <person name="Fauchery L."/>
            <person name="Girlanda M."/>
            <person name="Hayes R.D."/>
            <person name="Keri Z."/>
            <person name="LaButti K."/>
            <person name="Lipzen A."/>
            <person name="Lombard V."/>
            <person name="Magnuson J."/>
            <person name="Maillard F."/>
            <person name="Murat C."/>
            <person name="Nolan M."/>
            <person name="Ohm R.A."/>
            <person name="Pangilinan J."/>
            <person name="Pereira M.F."/>
            <person name="Perotto S."/>
            <person name="Peter M."/>
            <person name="Pfister S."/>
            <person name="Riley R."/>
            <person name="Sitrit Y."/>
            <person name="Stielow J.B."/>
            <person name="Szollosi G."/>
            <person name="Zifcakova L."/>
            <person name="Stursova M."/>
            <person name="Spatafora J.W."/>
            <person name="Tedersoo L."/>
            <person name="Vaario L.M."/>
            <person name="Yamada A."/>
            <person name="Yan M."/>
            <person name="Wang P."/>
            <person name="Xu J."/>
            <person name="Bruns T."/>
            <person name="Baldrian P."/>
            <person name="Vilgalys R."/>
            <person name="Dunand C."/>
            <person name="Henrissat B."/>
            <person name="Grigoriev I.V."/>
            <person name="Hibbett D."/>
            <person name="Nagy L.G."/>
            <person name="Martin F.M."/>
        </authorList>
    </citation>
    <scope>NUCLEOTIDE SEQUENCE</scope>
    <source>
        <strain evidence="15">UP504</strain>
    </source>
</reference>
<dbReference type="Pfam" id="PF13241">
    <property type="entry name" value="NAD_binding_7"/>
    <property type="match status" value="1"/>
</dbReference>
<dbReference type="SUPFAM" id="SSF51735">
    <property type="entry name" value="NAD(P)-binding Rossmann-fold domains"/>
    <property type="match status" value="1"/>
</dbReference>
<dbReference type="PIRSF" id="PIRSF036555">
    <property type="entry name" value="SUMT_yeast"/>
    <property type="match status" value="1"/>
</dbReference>
<evidence type="ECO:0000256" key="7">
    <source>
        <dbReference type="ARBA" id="ARBA00023027"/>
    </source>
</evidence>
<dbReference type="GO" id="GO:0032259">
    <property type="term" value="P:methylation"/>
    <property type="evidence" value="ECO:0007669"/>
    <property type="project" value="UniProtKB-KW"/>
</dbReference>
<dbReference type="InterPro" id="IPR003043">
    <property type="entry name" value="Uropor_MeTrfase_CS"/>
</dbReference>
<dbReference type="GO" id="GO:0043115">
    <property type="term" value="F:precorrin-2 dehydrogenase activity"/>
    <property type="evidence" value="ECO:0007669"/>
    <property type="project" value="UniProtKB-EC"/>
</dbReference>
<dbReference type="EC" id="1.3.1.76" evidence="1"/>
<dbReference type="Proteomes" id="UP000886523">
    <property type="component" value="Unassembled WGS sequence"/>
</dbReference>
<feature type="region of interest" description="Disordered" evidence="11">
    <location>
        <begin position="211"/>
        <end position="237"/>
    </location>
</feature>
<dbReference type="FunFam" id="3.40.1010.10:FF:000006">
    <property type="entry name" value="Siroheme synthase, putative"/>
    <property type="match status" value="1"/>
</dbReference>
<feature type="domain" description="Siroheme synthase central" evidence="14">
    <location>
        <begin position="160"/>
        <end position="182"/>
    </location>
</feature>
<accession>A0A9P6B1D1</accession>
<dbReference type="InterPro" id="IPR050161">
    <property type="entry name" value="Siro_Cobalamin_biosynth"/>
</dbReference>
<dbReference type="SUPFAM" id="SSF75615">
    <property type="entry name" value="Siroheme synthase middle domains-like"/>
    <property type="match status" value="1"/>
</dbReference>
<dbReference type="PROSITE" id="PS00840">
    <property type="entry name" value="SUMT_2"/>
    <property type="match status" value="1"/>
</dbReference>